<reference evidence="3" key="1">
    <citation type="journal article" date="2012" name="Nature">
        <title>A physical, genetic and functional sequence assembly of the barley genome.</title>
        <authorList>
            <consortium name="The International Barley Genome Sequencing Consortium"/>
            <person name="Mayer K.F."/>
            <person name="Waugh R."/>
            <person name="Brown J.W."/>
            <person name="Schulman A."/>
            <person name="Langridge P."/>
            <person name="Platzer M."/>
            <person name="Fincher G.B."/>
            <person name="Muehlbauer G.J."/>
            <person name="Sato K."/>
            <person name="Close T.J."/>
            <person name="Wise R.P."/>
            <person name="Stein N."/>
        </authorList>
    </citation>
    <scope>NUCLEOTIDE SEQUENCE [LARGE SCALE GENOMIC DNA]</scope>
    <source>
        <strain evidence="3">cv. Morex</strain>
    </source>
</reference>
<proteinExistence type="predicted"/>
<evidence type="ECO:0000256" key="1">
    <source>
        <dbReference type="SAM" id="MobiDB-lite"/>
    </source>
</evidence>
<dbReference type="PANTHER" id="PTHR34835">
    <property type="entry name" value="OS07G0283600 PROTEIN-RELATED"/>
    <property type="match status" value="1"/>
</dbReference>
<feature type="region of interest" description="Disordered" evidence="1">
    <location>
        <begin position="41"/>
        <end position="104"/>
    </location>
</feature>
<dbReference type="Proteomes" id="UP000011116">
    <property type="component" value="Chromosome 6H"/>
</dbReference>
<evidence type="ECO:0000313" key="2">
    <source>
        <dbReference type="EnsemblPlants" id="HORVU.MOREX.r3.6HG0622640.1"/>
    </source>
</evidence>
<dbReference type="PANTHER" id="PTHR34835:SF60">
    <property type="entry name" value="OS10G0490300 PROTEIN"/>
    <property type="match status" value="1"/>
</dbReference>
<sequence length="346" mass="38622">MARGEADASNASTRERHFPAMGRGTRDGLVGSAELSRRALLQPAAVARAGGDSRRRRSSGRCAEFAGHRSSCSGFEPNYDPDGGLSDSDGLEDSSASTDDENVSRQKRLLEDALFGFFKKENKRLKAPSVGRDAFSVYSGKYFSEIIKRMPIGRKDVISKYRYECLLKYERTEVPSPFVRWLVGCVDTVSSQLIIVDEKIIELSKQSVHLVLGLPKSGVVAMPNKESGKNFILSRFKLAELPNVTYFGNLLMSSEELSEEDTFICFMIVPMSCFLFPSSSNQIHTDVFSILEDPSATRGFDMCFLVYEWILSGINKYVMLSRETGRKPKVFDFCAYCLAVLYLDKA</sequence>
<feature type="region of interest" description="Disordered" evidence="1">
    <location>
        <begin position="1"/>
        <end position="29"/>
    </location>
</feature>
<accession>A0A8I6YEG4</accession>
<evidence type="ECO:0000313" key="3">
    <source>
        <dbReference type="Proteomes" id="UP000011116"/>
    </source>
</evidence>
<keyword evidence="3" id="KW-1185">Reference proteome</keyword>
<dbReference type="EnsemblPlants" id="HORVU.MOREX.r3.6HG0622640.1">
    <property type="protein sequence ID" value="HORVU.MOREX.r3.6HG0622640.1"/>
    <property type="gene ID" value="HORVU.MOREX.r3.6HG0622640"/>
</dbReference>
<feature type="compositionally biased region" description="Low complexity" evidence="1">
    <location>
        <begin position="80"/>
        <end position="97"/>
    </location>
</feature>
<dbReference type="RefSeq" id="XP_044954688.1">
    <property type="nucleotide sequence ID" value="XM_045098753.1"/>
</dbReference>
<reference evidence="2" key="2">
    <citation type="submission" date="2020-10" db="EMBL/GenBank/DDBJ databases">
        <authorList>
            <person name="Scholz U."/>
            <person name="Mascher M."/>
            <person name="Fiebig A."/>
        </authorList>
    </citation>
    <scope>NUCLEOTIDE SEQUENCE [LARGE SCALE GENOMIC DNA]</scope>
    <source>
        <strain evidence="2">cv. Morex</strain>
    </source>
</reference>
<name>A0A8I6YEG4_HORVV</name>
<gene>
    <name evidence="2" type="primary">LOC123404805</name>
</gene>
<reference evidence="2" key="3">
    <citation type="submission" date="2022-01" db="UniProtKB">
        <authorList>
            <consortium name="EnsemblPlants"/>
        </authorList>
    </citation>
    <scope>IDENTIFICATION</scope>
    <source>
        <strain evidence="2">subsp. vulgare</strain>
    </source>
</reference>
<dbReference type="GeneID" id="123404805"/>
<dbReference type="AlphaFoldDB" id="A0A8I6YEG4"/>
<dbReference type="Gramene" id="HORVU.MOREX.r3.6HG0622640.1">
    <property type="protein sequence ID" value="HORVU.MOREX.r3.6HG0622640.1"/>
    <property type="gene ID" value="HORVU.MOREX.r3.6HG0622640"/>
</dbReference>
<protein>
    <submittedName>
        <fullName evidence="2">Uncharacterized protein</fullName>
    </submittedName>
</protein>
<organism evidence="2 3">
    <name type="scientific">Hordeum vulgare subsp. vulgare</name>
    <name type="common">Domesticated barley</name>
    <dbReference type="NCBI Taxonomy" id="112509"/>
    <lineage>
        <taxon>Eukaryota</taxon>
        <taxon>Viridiplantae</taxon>
        <taxon>Streptophyta</taxon>
        <taxon>Embryophyta</taxon>
        <taxon>Tracheophyta</taxon>
        <taxon>Spermatophyta</taxon>
        <taxon>Magnoliopsida</taxon>
        <taxon>Liliopsida</taxon>
        <taxon>Poales</taxon>
        <taxon>Poaceae</taxon>
        <taxon>BOP clade</taxon>
        <taxon>Pooideae</taxon>
        <taxon>Triticodae</taxon>
        <taxon>Triticeae</taxon>
        <taxon>Hordeinae</taxon>
        <taxon>Hordeum</taxon>
    </lineage>
</organism>